<reference evidence="1" key="1">
    <citation type="submission" date="2022-11" db="EMBL/GenBank/DDBJ databases">
        <title>Marilongibacter aestuarii gen. nov., sp. nov., isolated from tidal flat sediment.</title>
        <authorList>
            <person name="Jiayan W."/>
        </authorList>
    </citation>
    <scope>NUCLEOTIDE SEQUENCE</scope>
    <source>
        <strain evidence="1">Z1-6</strain>
    </source>
</reference>
<dbReference type="Proteomes" id="UP001145087">
    <property type="component" value="Unassembled WGS sequence"/>
</dbReference>
<evidence type="ECO:0000313" key="1">
    <source>
        <dbReference type="EMBL" id="MCY1720197.1"/>
    </source>
</evidence>
<accession>A0A9X3F5H5</accession>
<keyword evidence="2" id="KW-1185">Reference proteome</keyword>
<protein>
    <submittedName>
        <fullName evidence="1">Uncharacterized protein</fullName>
    </submittedName>
</protein>
<dbReference type="EMBL" id="JAPOHD010000013">
    <property type="protein sequence ID" value="MCY1720197.1"/>
    <property type="molecule type" value="Genomic_DNA"/>
</dbReference>
<gene>
    <name evidence="1" type="ORF">OU798_07575</name>
</gene>
<evidence type="ECO:0000313" key="2">
    <source>
        <dbReference type="Proteomes" id="UP001145087"/>
    </source>
</evidence>
<dbReference type="AlphaFoldDB" id="A0A9X3F5H5"/>
<name>A0A9X3F5H5_9BACT</name>
<organism evidence="1 2">
    <name type="scientific">Draconibacterium aestuarii</name>
    <dbReference type="NCBI Taxonomy" id="2998507"/>
    <lineage>
        <taxon>Bacteria</taxon>
        <taxon>Pseudomonadati</taxon>
        <taxon>Bacteroidota</taxon>
        <taxon>Bacteroidia</taxon>
        <taxon>Marinilabiliales</taxon>
        <taxon>Prolixibacteraceae</taxon>
        <taxon>Draconibacterium</taxon>
    </lineage>
</organism>
<dbReference type="RefSeq" id="WP_343332531.1">
    <property type="nucleotide sequence ID" value="NZ_JAPOHD010000013.1"/>
</dbReference>
<proteinExistence type="predicted"/>
<comment type="caution">
    <text evidence="1">The sequence shown here is derived from an EMBL/GenBank/DDBJ whole genome shotgun (WGS) entry which is preliminary data.</text>
</comment>
<sequence>MQKRLFQILDEMNQSDIANGTRMVSISPNFISGDKVKQGAKICMGTDEAALMELFTHKSIPLLIIVNSEEYNRLKDTE</sequence>